<reference evidence="2" key="2">
    <citation type="submission" date="2025-09" db="UniProtKB">
        <authorList>
            <consortium name="Ensembl"/>
        </authorList>
    </citation>
    <scope>IDENTIFICATION</scope>
</reference>
<dbReference type="Proteomes" id="UP000472277">
    <property type="component" value="Chromosome 22"/>
</dbReference>
<dbReference type="InterPro" id="IPR039629">
    <property type="entry name" value="R3HDM4"/>
</dbReference>
<keyword evidence="3" id="KW-1185">Reference proteome</keyword>
<evidence type="ECO:0000259" key="1">
    <source>
        <dbReference type="Pfam" id="PF13902"/>
    </source>
</evidence>
<sequence>MHLSSELMLSIFPNLIEERKCTSLPNSPAKCVSPTKKKQFFIKQAIRNSDLTPRAKGKKYQRRQENSKFSLCCRCWVATDRRSTALPSIFTVVCTNGNYVEQWNDFMNSSGEEQEKLQALLEEEAKRNNCNKLLKDQREVNPDFNAQDYFQRIDRRLRGTLEVLEENILSFFGAQPHSVYTTNLGSRYFFPLKIFRGENVDVHLGERLDLHKYCGKC</sequence>
<evidence type="ECO:0000313" key="3">
    <source>
        <dbReference type="Proteomes" id="UP000472277"/>
    </source>
</evidence>
<dbReference type="GeneTree" id="ENSGT01020000231482"/>
<dbReference type="InParanoid" id="A0A673XJ23"/>
<dbReference type="AlphaFoldDB" id="A0A673XJ23"/>
<proteinExistence type="predicted"/>
<reference evidence="2" key="1">
    <citation type="submission" date="2025-08" db="UniProtKB">
        <authorList>
            <consortium name="Ensembl"/>
        </authorList>
    </citation>
    <scope>IDENTIFICATION</scope>
</reference>
<name>A0A673XJ23_SALTR</name>
<dbReference type="PANTHER" id="PTHR32019:SF2">
    <property type="entry name" value="R3H DOMAIN-CONTAINING PROTEIN 4"/>
    <property type="match status" value="1"/>
</dbReference>
<evidence type="ECO:0000313" key="2">
    <source>
        <dbReference type="Ensembl" id="ENSSTUP00000024245.1"/>
    </source>
</evidence>
<feature type="domain" description="R3H-associated N-terminal" evidence="1">
    <location>
        <begin position="37"/>
        <end position="161"/>
    </location>
</feature>
<accession>A0A673XJ23</accession>
<dbReference type="Ensembl" id="ENSSTUT00000025434.1">
    <property type="protein sequence ID" value="ENSSTUP00000024245.1"/>
    <property type="gene ID" value="ENSSTUG00000010614.1"/>
</dbReference>
<dbReference type="InterPro" id="IPR025952">
    <property type="entry name" value="R3H-assoc_dom"/>
</dbReference>
<dbReference type="Pfam" id="PF13902">
    <property type="entry name" value="R3H-assoc"/>
    <property type="match status" value="1"/>
</dbReference>
<protein>
    <recommendedName>
        <fullName evidence="1">R3H-associated N-terminal domain-containing protein</fullName>
    </recommendedName>
</protein>
<dbReference type="PANTHER" id="PTHR32019">
    <property type="entry name" value="R3H DOMAIN-CONTAINING PROTEIN 4"/>
    <property type="match status" value="1"/>
</dbReference>
<organism evidence="2 3">
    <name type="scientific">Salmo trutta</name>
    <name type="common">Brown trout</name>
    <dbReference type="NCBI Taxonomy" id="8032"/>
    <lineage>
        <taxon>Eukaryota</taxon>
        <taxon>Metazoa</taxon>
        <taxon>Chordata</taxon>
        <taxon>Craniata</taxon>
        <taxon>Vertebrata</taxon>
        <taxon>Euteleostomi</taxon>
        <taxon>Actinopterygii</taxon>
        <taxon>Neopterygii</taxon>
        <taxon>Teleostei</taxon>
        <taxon>Protacanthopterygii</taxon>
        <taxon>Salmoniformes</taxon>
        <taxon>Salmonidae</taxon>
        <taxon>Salmoninae</taxon>
        <taxon>Salmo</taxon>
    </lineage>
</organism>
<dbReference type="OMA" id="ACKNETY"/>